<dbReference type="InterPro" id="IPR039421">
    <property type="entry name" value="Type_1_exporter"/>
</dbReference>
<feature type="domain" description="ABC transporter" evidence="14">
    <location>
        <begin position="336"/>
        <end position="570"/>
    </location>
</feature>
<dbReference type="SMART" id="SM00382">
    <property type="entry name" value="AAA"/>
    <property type="match status" value="1"/>
</dbReference>
<evidence type="ECO:0000256" key="8">
    <source>
        <dbReference type="ARBA" id="ARBA00022840"/>
    </source>
</evidence>
<dbReference type="InterPro" id="IPR036640">
    <property type="entry name" value="ABC1_TM_sf"/>
</dbReference>
<keyword evidence="10 13" id="KW-0472">Membrane</keyword>
<evidence type="ECO:0000256" key="10">
    <source>
        <dbReference type="ARBA" id="ARBA00023136"/>
    </source>
</evidence>
<dbReference type="Gene3D" id="1.20.1560.10">
    <property type="entry name" value="ABC transporter type 1, transmembrane domain"/>
    <property type="match status" value="1"/>
</dbReference>
<evidence type="ECO:0000313" key="16">
    <source>
        <dbReference type="EMBL" id="VFJ63648.1"/>
    </source>
</evidence>
<name>A0A450TAE4_9GAMM</name>
<dbReference type="InterPro" id="IPR003439">
    <property type="entry name" value="ABC_transporter-like_ATP-bd"/>
</dbReference>
<dbReference type="GO" id="GO:0015421">
    <property type="term" value="F:ABC-type oligopeptide transporter activity"/>
    <property type="evidence" value="ECO:0007669"/>
    <property type="project" value="TreeGrafter"/>
</dbReference>
<evidence type="ECO:0000256" key="7">
    <source>
        <dbReference type="ARBA" id="ARBA00022741"/>
    </source>
</evidence>
<evidence type="ECO:0000256" key="13">
    <source>
        <dbReference type="SAM" id="Phobius"/>
    </source>
</evidence>
<dbReference type="GO" id="GO:0016887">
    <property type="term" value="F:ATP hydrolysis activity"/>
    <property type="evidence" value="ECO:0007669"/>
    <property type="project" value="InterPro"/>
</dbReference>
<dbReference type="PROSITE" id="PS00211">
    <property type="entry name" value="ABC_TRANSPORTER_1"/>
    <property type="match status" value="1"/>
</dbReference>
<feature type="transmembrane region" description="Helical" evidence="13">
    <location>
        <begin position="135"/>
        <end position="156"/>
    </location>
</feature>
<dbReference type="Pfam" id="PF00664">
    <property type="entry name" value="ABC_membrane"/>
    <property type="match status" value="1"/>
</dbReference>
<sequence length="581" mass="64855">MGIFLKLSWFFRQQWRRYSIAIIALMGIGLIALIPPWIVGRIVDVLSDGSLTKDFLLIHVGGICVIAMVIYILRVVWRVALFGATHILSHQLREHIFIQLTRQPPVFFRERKAGDLMARATNDIKAVEMAASRGVLALFDGVFTGLVTLAVMMVFISWPLTLVAFAPWPVVGYFLWRFGVELHGAFADAQARFGDLNETVRESISSLRLTKALGRETFETKRFHGMAAETTETNLGVARIDSKYEPAIQLGVGASFFLSVAGGAWLIRQEEMTLGQLTSFTLYLGYMIWPMFAIGWLLDLVARGQVAYRRIEELLAMEPLIKDEGRFTGKATPTIDFDINAFRYPGNQVAVLQDIHFRLESGRTLGIVGPTGAGKSTLIHLLVRLEEQSSARIRIGNRPIAEFTLENLRAHIATVPQTSLLFSGTIAENIALAKPHATGQEIEGAARVAQVHEDIIDLADGYETQVGERGVTLSGGQKQRIAIARALLQEAPILVLDDALSAVDTRTEQSILDRLREVRRNYTTLIVSHHLSVVQDADHIIVLDRGVPMEQGTHESLLENNGWYRKTFDYQRLEQTVEEGR</sequence>
<feature type="domain" description="ABC transmembrane type-1" evidence="15">
    <location>
        <begin position="20"/>
        <end position="303"/>
    </location>
</feature>
<dbReference type="EMBL" id="CAADEW010000153">
    <property type="protein sequence ID" value="VFJ63648.1"/>
    <property type="molecule type" value="Genomic_DNA"/>
</dbReference>
<dbReference type="PANTHER" id="PTHR43394:SF1">
    <property type="entry name" value="ATP-BINDING CASSETTE SUB-FAMILY B MEMBER 10, MITOCHONDRIAL"/>
    <property type="match status" value="1"/>
</dbReference>
<keyword evidence="7" id="KW-0547">Nucleotide-binding</keyword>
<feature type="transmembrane region" description="Helical" evidence="13">
    <location>
        <begin position="247"/>
        <end position="268"/>
    </location>
</feature>
<evidence type="ECO:0000256" key="2">
    <source>
        <dbReference type="ARBA" id="ARBA00006526"/>
    </source>
</evidence>
<feature type="transmembrane region" description="Helical" evidence="13">
    <location>
        <begin position="20"/>
        <end position="43"/>
    </location>
</feature>
<evidence type="ECO:0000259" key="14">
    <source>
        <dbReference type="PROSITE" id="PS50893"/>
    </source>
</evidence>
<dbReference type="InterPro" id="IPR027417">
    <property type="entry name" value="P-loop_NTPase"/>
</dbReference>
<keyword evidence="5" id="KW-1003">Cell membrane</keyword>
<dbReference type="AlphaFoldDB" id="A0A450TAE4"/>
<evidence type="ECO:0000256" key="1">
    <source>
        <dbReference type="ARBA" id="ARBA00004651"/>
    </source>
</evidence>
<dbReference type="EC" id="7.6.2.2" evidence="3"/>
<evidence type="ECO:0000256" key="6">
    <source>
        <dbReference type="ARBA" id="ARBA00022692"/>
    </source>
</evidence>
<dbReference type="GO" id="GO:0008559">
    <property type="term" value="F:ABC-type xenobiotic transporter activity"/>
    <property type="evidence" value="ECO:0007669"/>
    <property type="project" value="UniProtKB-EC"/>
</dbReference>
<comment type="subcellular location">
    <subcellularLocation>
        <location evidence="1">Cell membrane</location>
        <topology evidence="1">Multi-pass membrane protein</topology>
    </subcellularLocation>
</comment>
<dbReference type="CDD" id="cd18541">
    <property type="entry name" value="ABC_6TM_TmrB_like"/>
    <property type="match status" value="1"/>
</dbReference>
<dbReference type="GO" id="GO:0005886">
    <property type="term" value="C:plasma membrane"/>
    <property type="evidence" value="ECO:0007669"/>
    <property type="project" value="UniProtKB-SubCell"/>
</dbReference>
<feature type="transmembrane region" description="Helical" evidence="13">
    <location>
        <begin position="55"/>
        <end position="77"/>
    </location>
</feature>
<dbReference type="Pfam" id="PF00005">
    <property type="entry name" value="ABC_tran"/>
    <property type="match status" value="1"/>
</dbReference>
<keyword evidence="4" id="KW-0813">Transport</keyword>
<proteinExistence type="inferred from homology"/>
<comment type="similarity">
    <text evidence="2">Belongs to the ABC transporter superfamily. Drug exporter-2 (TC 3.A.1.117) family.</text>
</comment>
<evidence type="ECO:0000256" key="4">
    <source>
        <dbReference type="ARBA" id="ARBA00022448"/>
    </source>
</evidence>
<reference evidence="16" key="1">
    <citation type="submission" date="2019-02" db="EMBL/GenBank/DDBJ databases">
        <authorList>
            <person name="Gruber-Vodicka R. H."/>
            <person name="Seah K. B. B."/>
        </authorList>
    </citation>
    <scope>NUCLEOTIDE SEQUENCE</scope>
    <source>
        <strain evidence="16">BECK_BZ15</strain>
    </source>
</reference>
<protein>
    <recommendedName>
        <fullName evidence="12">Multidrug resistance-like ATP-binding protein MdlA</fullName>
        <ecNumber evidence="3">7.6.2.2</ecNumber>
    </recommendedName>
</protein>
<organism evidence="16">
    <name type="scientific">Candidatus Kentrum sp. FW</name>
    <dbReference type="NCBI Taxonomy" id="2126338"/>
    <lineage>
        <taxon>Bacteria</taxon>
        <taxon>Pseudomonadati</taxon>
        <taxon>Pseudomonadota</taxon>
        <taxon>Gammaproteobacteria</taxon>
        <taxon>Candidatus Kentrum</taxon>
    </lineage>
</organism>
<dbReference type="PROSITE" id="PS50929">
    <property type="entry name" value="ABC_TM1F"/>
    <property type="match status" value="1"/>
</dbReference>
<dbReference type="GO" id="GO:0005524">
    <property type="term" value="F:ATP binding"/>
    <property type="evidence" value="ECO:0007669"/>
    <property type="project" value="UniProtKB-KW"/>
</dbReference>
<keyword evidence="6 13" id="KW-0812">Transmembrane</keyword>
<comment type="catalytic activity">
    <reaction evidence="11">
        <text>ATP + H2O + xenobioticSide 1 = ADP + phosphate + xenobioticSide 2.</text>
        <dbReference type="EC" id="7.6.2.2"/>
    </reaction>
</comment>
<accession>A0A450TAE4</accession>
<dbReference type="FunFam" id="3.40.50.300:FF:000221">
    <property type="entry name" value="Multidrug ABC transporter ATP-binding protein"/>
    <property type="match status" value="1"/>
</dbReference>
<evidence type="ECO:0000256" key="9">
    <source>
        <dbReference type="ARBA" id="ARBA00022989"/>
    </source>
</evidence>
<evidence type="ECO:0000259" key="15">
    <source>
        <dbReference type="PROSITE" id="PS50929"/>
    </source>
</evidence>
<dbReference type="PANTHER" id="PTHR43394">
    <property type="entry name" value="ATP-DEPENDENT PERMEASE MDL1, MITOCHONDRIAL"/>
    <property type="match status" value="1"/>
</dbReference>
<keyword evidence="9 13" id="KW-1133">Transmembrane helix</keyword>
<evidence type="ECO:0000256" key="3">
    <source>
        <dbReference type="ARBA" id="ARBA00012191"/>
    </source>
</evidence>
<dbReference type="InterPro" id="IPR011527">
    <property type="entry name" value="ABC1_TM_dom"/>
</dbReference>
<feature type="transmembrane region" description="Helical" evidence="13">
    <location>
        <begin position="280"/>
        <end position="302"/>
    </location>
</feature>
<evidence type="ECO:0000256" key="5">
    <source>
        <dbReference type="ARBA" id="ARBA00022475"/>
    </source>
</evidence>
<gene>
    <name evidence="16" type="ORF">BECKFW1821A_GA0114235_11532</name>
</gene>
<evidence type="ECO:0000256" key="12">
    <source>
        <dbReference type="ARBA" id="ARBA00074518"/>
    </source>
</evidence>
<dbReference type="InterPro" id="IPR003593">
    <property type="entry name" value="AAA+_ATPase"/>
</dbReference>
<dbReference type="SUPFAM" id="SSF90123">
    <property type="entry name" value="ABC transporter transmembrane region"/>
    <property type="match status" value="1"/>
</dbReference>
<dbReference type="SUPFAM" id="SSF52540">
    <property type="entry name" value="P-loop containing nucleoside triphosphate hydrolases"/>
    <property type="match status" value="1"/>
</dbReference>
<dbReference type="FunFam" id="1.20.1560.10:FF:000011">
    <property type="entry name" value="Multidrug ABC transporter ATP-binding protein"/>
    <property type="match status" value="1"/>
</dbReference>
<dbReference type="InterPro" id="IPR017871">
    <property type="entry name" value="ABC_transporter-like_CS"/>
</dbReference>
<keyword evidence="8 16" id="KW-0067">ATP-binding</keyword>
<dbReference type="PROSITE" id="PS50893">
    <property type="entry name" value="ABC_TRANSPORTER_2"/>
    <property type="match status" value="1"/>
</dbReference>
<dbReference type="Gene3D" id="3.40.50.300">
    <property type="entry name" value="P-loop containing nucleotide triphosphate hydrolases"/>
    <property type="match status" value="1"/>
</dbReference>
<evidence type="ECO:0000256" key="11">
    <source>
        <dbReference type="ARBA" id="ARBA00034018"/>
    </source>
</evidence>